<reference evidence="2" key="1">
    <citation type="journal article" date="2014" name="Front. Microbiol.">
        <title>High frequency of phylogenetically diverse reductive dehalogenase-homologous genes in deep subseafloor sedimentary metagenomes.</title>
        <authorList>
            <person name="Kawai M."/>
            <person name="Futagami T."/>
            <person name="Toyoda A."/>
            <person name="Takaki Y."/>
            <person name="Nishi S."/>
            <person name="Hori S."/>
            <person name="Arai W."/>
            <person name="Tsubouchi T."/>
            <person name="Morono Y."/>
            <person name="Uchiyama I."/>
            <person name="Ito T."/>
            <person name="Fujiyama A."/>
            <person name="Inagaki F."/>
            <person name="Takami H."/>
        </authorList>
    </citation>
    <scope>NUCLEOTIDE SEQUENCE</scope>
    <source>
        <strain evidence="2">Expedition CK06-06</strain>
    </source>
</reference>
<dbReference type="SUPFAM" id="SSF53187">
    <property type="entry name" value="Zn-dependent exopeptidases"/>
    <property type="match status" value="1"/>
</dbReference>
<dbReference type="Pfam" id="PF16254">
    <property type="entry name" value="DUF4910"/>
    <property type="match status" value="1"/>
</dbReference>
<dbReference type="EMBL" id="BART01001344">
    <property type="protein sequence ID" value="GAG67144.1"/>
    <property type="molecule type" value="Genomic_DNA"/>
</dbReference>
<dbReference type="InterPro" id="IPR045175">
    <property type="entry name" value="M28_fam"/>
</dbReference>
<accession>X0ZCZ1</accession>
<dbReference type="PANTHER" id="PTHR12147">
    <property type="entry name" value="METALLOPEPTIDASE M28 FAMILY MEMBER"/>
    <property type="match status" value="1"/>
</dbReference>
<dbReference type="GO" id="GO:0008235">
    <property type="term" value="F:metalloexopeptidase activity"/>
    <property type="evidence" value="ECO:0007669"/>
    <property type="project" value="InterPro"/>
</dbReference>
<name>X0ZCZ1_9ZZZZ</name>
<protein>
    <recommendedName>
        <fullName evidence="1">DUF4910 domain-containing protein</fullName>
    </recommendedName>
</protein>
<comment type="caution">
    <text evidence="2">The sequence shown here is derived from an EMBL/GenBank/DDBJ whole genome shotgun (WGS) entry which is preliminary data.</text>
</comment>
<dbReference type="AlphaFoldDB" id="X0ZCZ1"/>
<evidence type="ECO:0000313" key="2">
    <source>
        <dbReference type="EMBL" id="GAG67144.1"/>
    </source>
</evidence>
<dbReference type="PANTHER" id="PTHR12147:SF26">
    <property type="entry name" value="PEPTIDASE M28 DOMAIN-CONTAINING PROTEIN"/>
    <property type="match status" value="1"/>
</dbReference>
<sequence>YNDLKISLIQRSAPTESETEIVILEDGEYSSEYKNIDIKGKVVLTKGDIKIVYNLAVEKFGAIGIIFDGMKEVKPIRHRMDIPDAVQYSSFWWNKGDKKCFGFVLSPKEGERLRELIKERVKNNKSPIRVKAKVKSEFYKGKVEVISAVIPGKTDEEIIIISHLCHPQGTANDNASGSAANLEIARTINKLINEGKLQKPKRSIRFLWVPEMNGTFAFLATQEERISKMIAGINLDMIGENQDICKSSFLIEKTPDSNSSFVNDLVERIRDEFTKDTKNPFGAGKFASFKYATTPFSGGSDHYILSDPTVGIPCPMLIQWPDKFYHTNLDTLEKVDPGMLKRTGIIAATYAYFLANVGEREVIWLANEMMSKFKRKILKYIQDEITRISAIQEFKKFRVEPTQKNIAAKTIREKIKDEKILKNTAIEVINLEKKLNYFINCQKNAFISLKKLSPINVDKYNKELEEFKIKELQRTKKVIYEDFGLDKKEISKICEEMGEEKTKNKGLIKEFGDKEKIKWEDIADKNIISRIYKGPIFEMNILNRLSKEQKEKYFELKKENAETFDLIRTLALYWADGKRKLSEIADLVELESGLRNTEFLVKYFNFLS</sequence>
<dbReference type="InterPro" id="IPR032589">
    <property type="entry name" value="DUF4910"/>
</dbReference>
<dbReference type="Gene3D" id="3.40.630.10">
    <property type="entry name" value="Zn peptidases"/>
    <property type="match status" value="1"/>
</dbReference>
<dbReference type="GO" id="GO:0006508">
    <property type="term" value="P:proteolysis"/>
    <property type="evidence" value="ECO:0007669"/>
    <property type="project" value="InterPro"/>
</dbReference>
<evidence type="ECO:0000259" key="1">
    <source>
        <dbReference type="Pfam" id="PF16254"/>
    </source>
</evidence>
<organism evidence="2">
    <name type="scientific">marine sediment metagenome</name>
    <dbReference type="NCBI Taxonomy" id="412755"/>
    <lineage>
        <taxon>unclassified sequences</taxon>
        <taxon>metagenomes</taxon>
        <taxon>ecological metagenomes</taxon>
    </lineage>
</organism>
<feature type="non-terminal residue" evidence="2">
    <location>
        <position position="1"/>
    </location>
</feature>
<feature type="domain" description="DUF4910" evidence="1">
    <location>
        <begin position="138"/>
        <end position="343"/>
    </location>
</feature>
<feature type="non-terminal residue" evidence="2">
    <location>
        <position position="608"/>
    </location>
</feature>
<proteinExistence type="predicted"/>
<gene>
    <name evidence="2" type="ORF">S01H4_04854</name>
</gene>